<dbReference type="CDD" id="cd05374">
    <property type="entry name" value="17beta-HSD-like_SDR_c"/>
    <property type="match status" value="1"/>
</dbReference>
<dbReference type="InterPro" id="IPR051911">
    <property type="entry name" value="SDR_oxidoreductase"/>
</dbReference>
<proteinExistence type="inferred from homology"/>
<dbReference type="Pfam" id="PF00106">
    <property type="entry name" value="adh_short"/>
    <property type="match status" value="1"/>
</dbReference>
<keyword evidence="3" id="KW-1185">Reference proteome</keyword>
<organism evidence="2 3">
    <name type="scientific">Aquiflexum gelatinilyticum</name>
    <dbReference type="NCBI Taxonomy" id="2961943"/>
    <lineage>
        <taxon>Bacteria</taxon>
        <taxon>Pseudomonadati</taxon>
        <taxon>Bacteroidota</taxon>
        <taxon>Cytophagia</taxon>
        <taxon>Cytophagales</taxon>
        <taxon>Cyclobacteriaceae</taxon>
        <taxon>Aquiflexum</taxon>
    </lineage>
</organism>
<gene>
    <name evidence="2" type="ORF">NU887_05020</name>
</gene>
<evidence type="ECO:0000313" key="2">
    <source>
        <dbReference type="EMBL" id="MCR9014385.1"/>
    </source>
</evidence>
<name>A0A9X2P641_9BACT</name>
<dbReference type="PROSITE" id="PS00061">
    <property type="entry name" value="ADH_SHORT"/>
    <property type="match status" value="1"/>
</dbReference>
<dbReference type="InterPro" id="IPR002347">
    <property type="entry name" value="SDR_fam"/>
</dbReference>
<reference evidence="2" key="1">
    <citation type="submission" date="2022-08" db="EMBL/GenBank/DDBJ databases">
        <authorList>
            <person name="Zhang D."/>
        </authorList>
    </citation>
    <scope>NUCLEOTIDE SEQUENCE</scope>
    <source>
        <strain evidence="2">XJ19-11</strain>
    </source>
</reference>
<protein>
    <submittedName>
        <fullName evidence="2">SDR family oxidoreductase</fullName>
    </submittedName>
</protein>
<dbReference type="PANTHER" id="PTHR43976:SF9">
    <property type="entry name" value="OXIDOREDUCTASE"/>
    <property type="match status" value="1"/>
</dbReference>
<accession>A0A9X2P641</accession>
<sequence length="292" mass="31411">MKHKILITGASGAFGSLTCILLAENGHQVVGTMRSMQGKNEAIANELKAKGVGVVEMDLSNEESVNAGVKSAIELMEGLDTVFNNAGIGANGILECFTAGDIQKLFDVNVFGVQRLMRAVLPHLRQQGKGTIIHTSSCIGRVTTPFLASYSASKYALESLAEGYRAELSGFGIESCIVEPGGFPTGFMSGMISPSDTDRMKQYGEMASLPETAINGYVAYVESIPEQRPERVAEAVLQLLNTPFGEKPFRTVVDFSGLKQSIENYNKVLSETTKAIYKANGVEDLLILNKEV</sequence>
<dbReference type="Proteomes" id="UP001142175">
    <property type="component" value="Unassembled WGS sequence"/>
</dbReference>
<dbReference type="SUPFAM" id="SSF51735">
    <property type="entry name" value="NAD(P)-binding Rossmann-fold domains"/>
    <property type="match status" value="1"/>
</dbReference>
<dbReference type="RefSeq" id="WP_258422265.1">
    <property type="nucleotide sequence ID" value="NZ_JANSUY010000002.1"/>
</dbReference>
<dbReference type="PRINTS" id="PR00081">
    <property type="entry name" value="GDHRDH"/>
</dbReference>
<dbReference type="PANTHER" id="PTHR43976">
    <property type="entry name" value="SHORT CHAIN DEHYDROGENASE"/>
    <property type="match status" value="1"/>
</dbReference>
<dbReference type="EMBL" id="JANSUY010000002">
    <property type="protein sequence ID" value="MCR9014385.1"/>
    <property type="molecule type" value="Genomic_DNA"/>
</dbReference>
<dbReference type="InterPro" id="IPR020904">
    <property type="entry name" value="Sc_DH/Rdtase_CS"/>
</dbReference>
<comment type="caution">
    <text evidence="2">The sequence shown here is derived from an EMBL/GenBank/DDBJ whole genome shotgun (WGS) entry which is preliminary data.</text>
</comment>
<dbReference type="AlphaFoldDB" id="A0A9X2P641"/>
<evidence type="ECO:0000313" key="3">
    <source>
        <dbReference type="Proteomes" id="UP001142175"/>
    </source>
</evidence>
<dbReference type="PRINTS" id="PR00080">
    <property type="entry name" value="SDRFAMILY"/>
</dbReference>
<comment type="similarity">
    <text evidence="1">Belongs to the short-chain dehydrogenases/reductases (SDR) family.</text>
</comment>
<dbReference type="Gene3D" id="3.40.50.720">
    <property type="entry name" value="NAD(P)-binding Rossmann-like Domain"/>
    <property type="match status" value="1"/>
</dbReference>
<evidence type="ECO:0000256" key="1">
    <source>
        <dbReference type="RuleBase" id="RU000363"/>
    </source>
</evidence>
<dbReference type="InterPro" id="IPR036291">
    <property type="entry name" value="NAD(P)-bd_dom_sf"/>
</dbReference>